<organism evidence="2 3">
    <name type="scientific">Thlaspi arvense</name>
    <name type="common">Field penny-cress</name>
    <dbReference type="NCBI Taxonomy" id="13288"/>
    <lineage>
        <taxon>Eukaryota</taxon>
        <taxon>Viridiplantae</taxon>
        <taxon>Streptophyta</taxon>
        <taxon>Embryophyta</taxon>
        <taxon>Tracheophyta</taxon>
        <taxon>Spermatophyta</taxon>
        <taxon>Magnoliopsida</taxon>
        <taxon>eudicotyledons</taxon>
        <taxon>Gunneridae</taxon>
        <taxon>Pentapetalae</taxon>
        <taxon>rosids</taxon>
        <taxon>malvids</taxon>
        <taxon>Brassicales</taxon>
        <taxon>Brassicaceae</taxon>
        <taxon>Thlaspideae</taxon>
        <taxon>Thlaspi</taxon>
    </lineage>
</organism>
<keyword evidence="3" id="KW-1185">Reference proteome</keyword>
<name>A0AAU9RG76_THLAR</name>
<dbReference type="Pfam" id="PF00646">
    <property type="entry name" value="F-box"/>
    <property type="match status" value="1"/>
</dbReference>
<evidence type="ECO:0000313" key="2">
    <source>
        <dbReference type="EMBL" id="CAH2038417.1"/>
    </source>
</evidence>
<dbReference type="CDD" id="cd22157">
    <property type="entry name" value="F-box_AtFBW1-like"/>
    <property type="match status" value="1"/>
</dbReference>
<dbReference type="PROSITE" id="PS50181">
    <property type="entry name" value="FBOX"/>
    <property type="match status" value="1"/>
</dbReference>
<dbReference type="SUPFAM" id="SSF117281">
    <property type="entry name" value="Kelch motif"/>
    <property type="match status" value="1"/>
</dbReference>
<dbReference type="InterPro" id="IPR015915">
    <property type="entry name" value="Kelch-typ_b-propeller"/>
</dbReference>
<dbReference type="InterPro" id="IPR006527">
    <property type="entry name" value="F-box-assoc_dom_typ1"/>
</dbReference>
<sequence length="386" mass="43695">MLWKKQRCCLRIPSLPHDVVELILERVPVKSLGRFKAVSKQWKSTIEDPFFQHRQLKQRQQSGDPDVLMVSVHRSDDIDYKDMETLSTLVLGSTATVNIPIPWEKKIHLASVGGCCGFLASYGSCDGLVCLYSHFFAGFVVNPTTRWYRPLPLCQMQQLIADLGLDAYMDLGHDFSNLGFGKDRFTGTYKPVWLYNSSEKATTCEVFDFTTNAWRYVTPAAPCRVVGPLDPVFVDGSLHWFTACEETKVVSFDHHTEAFHVICKAPFANVHPSKMGMCNLDDRLCVSEMKWPNQVIWSLNSGTKTWDKFCSIDLQVTSHWFGNLHGPLAPLTLFHGEEEKKMLFHNRGLSKTLLVHDLETGSYHAAFDAESIGEPVCYFQSLISIS</sequence>
<dbReference type="PANTHER" id="PTHR31672:SF13">
    <property type="entry name" value="F-BOX PROTEIN CPR30-LIKE"/>
    <property type="match status" value="1"/>
</dbReference>
<dbReference type="SUPFAM" id="SSF81383">
    <property type="entry name" value="F-box domain"/>
    <property type="match status" value="1"/>
</dbReference>
<dbReference type="Gene3D" id="1.20.1280.50">
    <property type="match status" value="1"/>
</dbReference>
<dbReference type="Pfam" id="PF07734">
    <property type="entry name" value="FBA_1"/>
    <property type="match status" value="1"/>
</dbReference>
<gene>
    <name evidence="2" type="ORF">TAV2_LOCUS3419</name>
</gene>
<dbReference type="InterPro" id="IPR036047">
    <property type="entry name" value="F-box-like_dom_sf"/>
</dbReference>
<evidence type="ECO:0000313" key="3">
    <source>
        <dbReference type="Proteomes" id="UP000836841"/>
    </source>
</evidence>
<dbReference type="PANTHER" id="PTHR31672">
    <property type="entry name" value="BNACNNG10540D PROTEIN"/>
    <property type="match status" value="1"/>
</dbReference>
<dbReference type="NCBIfam" id="TIGR01640">
    <property type="entry name" value="F_box_assoc_1"/>
    <property type="match status" value="1"/>
</dbReference>
<accession>A0AAU9RG76</accession>
<proteinExistence type="predicted"/>
<feature type="domain" description="F-box" evidence="1">
    <location>
        <begin position="9"/>
        <end position="54"/>
    </location>
</feature>
<dbReference type="SMART" id="SM00256">
    <property type="entry name" value="FBOX"/>
    <property type="match status" value="1"/>
</dbReference>
<dbReference type="Proteomes" id="UP000836841">
    <property type="component" value="Chromosome 1"/>
</dbReference>
<dbReference type="AlphaFoldDB" id="A0AAU9RG76"/>
<dbReference type="InterPro" id="IPR050796">
    <property type="entry name" value="SCF_F-box_component"/>
</dbReference>
<protein>
    <recommendedName>
        <fullName evidence="1">F-box domain-containing protein</fullName>
    </recommendedName>
</protein>
<dbReference type="InterPro" id="IPR017451">
    <property type="entry name" value="F-box-assoc_interact_dom"/>
</dbReference>
<dbReference type="EMBL" id="OU466857">
    <property type="protein sequence ID" value="CAH2038417.1"/>
    <property type="molecule type" value="Genomic_DNA"/>
</dbReference>
<reference evidence="2 3" key="1">
    <citation type="submission" date="2022-03" db="EMBL/GenBank/DDBJ databases">
        <authorList>
            <person name="Nunn A."/>
            <person name="Chopra R."/>
            <person name="Nunn A."/>
            <person name="Contreras Garrido A."/>
        </authorList>
    </citation>
    <scope>NUCLEOTIDE SEQUENCE [LARGE SCALE GENOMIC DNA]</scope>
</reference>
<evidence type="ECO:0000259" key="1">
    <source>
        <dbReference type="PROSITE" id="PS50181"/>
    </source>
</evidence>
<dbReference type="InterPro" id="IPR001810">
    <property type="entry name" value="F-box_dom"/>
</dbReference>